<accession>A0A363CWJ1</accession>
<dbReference type="Proteomes" id="UP000251135">
    <property type="component" value="Unassembled WGS sequence"/>
</dbReference>
<organism evidence="1 2">
    <name type="scientific">Arcobacter caeni</name>
    <dbReference type="NCBI Taxonomy" id="1912877"/>
    <lineage>
        <taxon>Bacteria</taxon>
        <taxon>Pseudomonadati</taxon>
        <taxon>Campylobacterota</taxon>
        <taxon>Epsilonproteobacteria</taxon>
        <taxon>Campylobacterales</taxon>
        <taxon>Arcobacteraceae</taxon>
        <taxon>Arcobacter</taxon>
    </lineage>
</organism>
<evidence type="ECO:0000313" key="2">
    <source>
        <dbReference type="Proteomes" id="UP000251135"/>
    </source>
</evidence>
<keyword evidence="2" id="KW-1185">Reference proteome</keyword>
<comment type="caution">
    <text evidence="1">The sequence shown here is derived from an EMBL/GenBank/DDBJ whole genome shotgun (WGS) entry which is preliminary data.</text>
</comment>
<dbReference type="EMBL" id="MUXE01000023">
    <property type="protein sequence ID" value="PUE63431.1"/>
    <property type="molecule type" value="Genomic_DNA"/>
</dbReference>
<sequence>MVLLNTDTQLLKTAYKLRFEYYNFYENKESQWHDKYKNHNLYEIVVESFDYKYSEIGVVMPKLLEKFCVL</sequence>
<evidence type="ECO:0000313" key="1">
    <source>
        <dbReference type="EMBL" id="PUE63431.1"/>
    </source>
</evidence>
<reference evidence="1 2" key="1">
    <citation type="submission" date="2017-02" db="EMBL/GenBank/DDBJ databases">
        <title>Arcobacter caeni sp. nov, a new Arcobacter species isolated from reclaimed water.</title>
        <authorList>
            <person name="Figueras M.J."/>
            <person name="Perez-Cataluna A."/>
            <person name="Salas-Masso N."/>
        </authorList>
    </citation>
    <scope>NUCLEOTIDE SEQUENCE [LARGE SCALE GENOMIC DNA]</scope>
    <source>
        <strain evidence="1 2">RW17-10</strain>
    </source>
</reference>
<gene>
    <name evidence="1" type="ORF">B0174_11355</name>
</gene>
<protein>
    <submittedName>
        <fullName evidence="1">Uncharacterized protein</fullName>
    </submittedName>
</protein>
<proteinExistence type="predicted"/>
<dbReference type="AlphaFoldDB" id="A0A363CWJ1"/>
<name>A0A363CWJ1_9BACT</name>